<evidence type="ECO:0000313" key="2">
    <source>
        <dbReference type="Proteomes" id="UP000655044"/>
    </source>
</evidence>
<organism evidence="1 2">
    <name type="scientific">Planobispora rosea</name>
    <dbReference type="NCBI Taxonomy" id="35762"/>
    <lineage>
        <taxon>Bacteria</taxon>
        <taxon>Bacillati</taxon>
        <taxon>Actinomycetota</taxon>
        <taxon>Actinomycetes</taxon>
        <taxon>Streptosporangiales</taxon>
        <taxon>Streptosporangiaceae</taxon>
        <taxon>Planobispora</taxon>
    </lineage>
</organism>
<gene>
    <name evidence="1" type="ORF">Pro02_01890</name>
</gene>
<accession>A0A8J3WBE7</accession>
<evidence type="ECO:0000313" key="1">
    <source>
        <dbReference type="EMBL" id="GIH81781.1"/>
    </source>
</evidence>
<keyword evidence="2" id="KW-1185">Reference proteome</keyword>
<sequence>MGPEQEREGVGVHVPPRAALVDFPGNVIRVVHVIHTVVYAVIHTATVSAARDRRCRTAAPHEVFGM</sequence>
<proteinExistence type="predicted"/>
<reference evidence="1" key="1">
    <citation type="submission" date="2021-01" db="EMBL/GenBank/DDBJ databases">
        <title>Whole genome shotgun sequence of Planobispora rosea NBRC 15558.</title>
        <authorList>
            <person name="Komaki H."/>
            <person name="Tamura T."/>
        </authorList>
    </citation>
    <scope>NUCLEOTIDE SEQUENCE</scope>
    <source>
        <strain evidence="1">NBRC 15558</strain>
    </source>
</reference>
<dbReference type="Proteomes" id="UP000655044">
    <property type="component" value="Unassembled WGS sequence"/>
</dbReference>
<comment type="caution">
    <text evidence="1">The sequence shown here is derived from an EMBL/GenBank/DDBJ whole genome shotgun (WGS) entry which is preliminary data.</text>
</comment>
<protein>
    <submittedName>
        <fullName evidence="1">Uncharacterized protein</fullName>
    </submittedName>
</protein>
<name>A0A8J3WBE7_PLARO</name>
<dbReference type="AlphaFoldDB" id="A0A8J3WBE7"/>
<dbReference type="EMBL" id="BOOI01000001">
    <property type="protein sequence ID" value="GIH81781.1"/>
    <property type="molecule type" value="Genomic_DNA"/>
</dbReference>